<keyword evidence="19" id="KW-1185">Reference proteome</keyword>
<dbReference type="InterPro" id="IPR011899">
    <property type="entry name" value="Glutaredoxin_euk/vir"/>
</dbReference>
<evidence type="ECO:0000256" key="14">
    <source>
        <dbReference type="ARBA" id="ARBA00037470"/>
    </source>
</evidence>
<keyword evidence="11" id="KW-1015">Disulfide bond</keyword>
<evidence type="ECO:0000256" key="7">
    <source>
        <dbReference type="ARBA" id="ARBA00022982"/>
    </source>
</evidence>
<organism evidence="18 19">
    <name type="scientific">Mytilus galloprovincialis</name>
    <name type="common">Mediterranean mussel</name>
    <dbReference type="NCBI Taxonomy" id="29158"/>
    <lineage>
        <taxon>Eukaryota</taxon>
        <taxon>Metazoa</taxon>
        <taxon>Spiralia</taxon>
        <taxon>Lophotrochozoa</taxon>
        <taxon>Mollusca</taxon>
        <taxon>Bivalvia</taxon>
        <taxon>Autobranchia</taxon>
        <taxon>Pteriomorphia</taxon>
        <taxon>Mytilida</taxon>
        <taxon>Mytiloidea</taxon>
        <taxon>Mytilidae</taxon>
        <taxon>Mytilinae</taxon>
        <taxon>Mytilus</taxon>
    </lineage>
</organism>
<proteinExistence type="inferred from homology"/>
<dbReference type="OrthoDB" id="418495at2759"/>
<comment type="function">
    <text evidence="14">Glutathione-dependent oxidoreductase that facilitates the maintenance of mitochondrial redox homeostasis upon induction of apoptosis by oxidative stress. Involved in response to hydrogen peroxide and regulation of apoptosis caused by oxidative stress. Acts as a very efficient catalyst of monothiol reactions because of its high affinity for protein glutathione-mixed disulfides. Can receive electrons not only from glutathione (GSH), but also from thioredoxin reductase supporting both monothiol and dithiol reactions. Efficiently catalyzes both glutathionylation and deglutathionylation of mitochondrial complex I, which in turn regulates the superoxide production by the complex. Overexpression decreases the susceptibility to apoptosis and prevents loss of cardiolipin and cytochrome c release.</text>
</comment>
<evidence type="ECO:0000256" key="2">
    <source>
        <dbReference type="ARBA" id="ARBA00007787"/>
    </source>
</evidence>
<evidence type="ECO:0000256" key="15">
    <source>
        <dbReference type="ARBA" id="ARBA00038558"/>
    </source>
</evidence>
<evidence type="ECO:0000256" key="8">
    <source>
        <dbReference type="ARBA" id="ARBA00023004"/>
    </source>
</evidence>
<dbReference type="CDD" id="cd03419">
    <property type="entry name" value="GRX_GRXh_1_2_like"/>
    <property type="match status" value="1"/>
</dbReference>
<dbReference type="GO" id="GO:0005739">
    <property type="term" value="C:mitochondrion"/>
    <property type="evidence" value="ECO:0007669"/>
    <property type="project" value="UniProtKB-SubCell"/>
</dbReference>
<evidence type="ECO:0000256" key="1">
    <source>
        <dbReference type="ARBA" id="ARBA00004173"/>
    </source>
</evidence>
<keyword evidence="6" id="KW-0809">Transit peptide</keyword>
<dbReference type="PRINTS" id="PR00160">
    <property type="entry name" value="GLUTAREDOXIN"/>
</dbReference>
<evidence type="ECO:0000259" key="17">
    <source>
        <dbReference type="Pfam" id="PF00462"/>
    </source>
</evidence>
<keyword evidence="3" id="KW-0813">Transport</keyword>
<dbReference type="FunFam" id="3.40.30.10:FF:000093">
    <property type="entry name" value="Glutaredoxin 2"/>
    <property type="match status" value="1"/>
</dbReference>
<dbReference type="PANTHER" id="PTHR46679:SF1">
    <property type="entry name" value="GLUTAREDOXIN-2, MITOCHONDRIAL"/>
    <property type="match status" value="1"/>
</dbReference>
<gene>
    <name evidence="18" type="ORF">MGAL_10B007649</name>
</gene>
<evidence type="ECO:0000256" key="4">
    <source>
        <dbReference type="ARBA" id="ARBA00022714"/>
    </source>
</evidence>
<dbReference type="NCBIfam" id="TIGR02180">
    <property type="entry name" value="GRX_euk"/>
    <property type="match status" value="1"/>
</dbReference>
<sequence length="121" mass="13492">MGSQQSSSPSQNKPPTFDTEEHKFIFDNVHNNCVTVFSKTSCIHCTNTKKLFNEIGVPYKAIEINKMESGHKVQEVLADITKQNTVPRVFVNGECIGGASDTRALHQAGQLLRMIQKCKIK</sequence>
<comment type="caution">
    <text evidence="18">The sequence shown here is derived from an EMBL/GenBank/DDBJ whole genome shotgun (WGS) entry which is preliminary data.</text>
</comment>
<dbReference type="EMBL" id="UYJE01006785">
    <property type="protein sequence ID" value="VDI48955.1"/>
    <property type="molecule type" value="Genomic_DNA"/>
</dbReference>
<dbReference type="InterPro" id="IPR014025">
    <property type="entry name" value="Glutaredoxin_subgr"/>
</dbReference>
<evidence type="ECO:0000313" key="19">
    <source>
        <dbReference type="Proteomes" id="UP000596742"/>
    </source>
</evidence>
<dbReference type="GO" id="GO:0046872">
    <property type="term" value="F:metal ion binding"/>
    <property type="evidence" value="ECO:0007669"/>
    <property type="project" value="UniProtKB-KW"/>
</dbReference>
<dbReference type="AlphaFoldDB" id="A0A8B6FGT7"/>
<keyword evidence="10" id="KW-0496">Mitochondrion</keyword>
<dbReference type="GO" id="GO:0051537">
    <property type="term" value="F:2 iron, 2 sulfur cluster binding"/>
    <property type="evidence" value="ECO:0007669"/>
    <property type="project" value="UniProtKB-KW"/>
</dbReference>
<evidence type="ECO:0000256" key="6">
    <source>
        <dbReference type="ARBA" id="ARBA00022946"/>
    </source>
</evidence>
<protein>
    <recommendedName>
        <fullName evidence="16">Glutaredoxin-2, mitochondrial</fullName>
    </recommendedName>
</protein>
<dbReference type="InterPro" id="IPR002109">
    <property type="entry name" value="Glutaredoxin"/>
</dbReference>
<keyword evidence="4" id="KW-0001">2Fe-2S</keyword>
<accession>A0A8B6FGT7</accession>
<comment type="subunit">
    <text evidence="15">Monomer; active form. Homodimer; inactive form. The homodimer is probably linked by 1 2Fe-2S cluster.</text>
</comment>
<dbReference type="SUPFAM" id="SSF52833">
    <property type="entry name" value="Thioredoxin-like"/>
    <property type="match status" value="1"/>
</dbReference>
<name>A0A8B6FGT7_MYTGA</name>
<dbReference type="Proteomes" id="UP000596742">
    <property type="component" value="Unassembled WGS sequence"/>
</dbReference>
<reference evidence="18" key="1">
    <citation type="submission" date="2018-11" db="EMBL/GenBank/DDBJ databases">
        <authorList>
            <person name="Alioto T."/>
            <person name="Alioto T."/>
        </authorList>
    </citation>
    <scope>NUCLEOTIDE SEQUENCE</scope>
</reference>
<evidence type="ECO:0000256" key="16">
    <source>
        <dbReference type="ARBA" id="ARBA00039819"/>
    </source>
</evidence>
<dbReference type="PANTHER" id="PTHR46679">
    <property type="match status" value="1"/>
</dbReference>
<dbReference type="PROSITE" id="PS51354">
    <property type="entry name" value="GLUTAREDOXIN_2"/>
    <property type="match status" value="1"/>
</dbReference>
<keyword evidence="12" id="KW-0318">Glutathionylation</keyword>
<evidence type="ECO:0000256" key="12">
    <source>
        <dbReference type="ARBA" id="ARBA00023206"/>
    </source>
</evidence>
<evidence type="ECO:0000256" key="13">
    <source>
        <dbReference type="ARBA" id="ARBA00023284"/>
    </source>
</evidence>
<keyword evidence="7" id="KW-0249">Electron transport</keyword>
<evidence type="ECO:0000256" key="3">
    <source>
        <dbReference type="ARBA" id="ARBA00022448"/>
    </source>
</evidence>
<feature type="domain" description="Glutaredoxin" evidence="17">
    <location>
        <begin position="34"/>
        <end position="96"/>
    </location>
</feature>
<dbReference type="Pfam" id="PF00462">
    <property type="entry name" value="Glutaredoxin"/>
    <property type="match status" value="1"/>
</dbReference>
<dbReference type="GO" id="GO:0015035">
    <property type="term" value="F:protein-disulfide reductase activity"/>
    <property type="evidence" value="ECO:0007669"/>
    <property type="project" value="TreeGrafter"/>
</dbReference>
<comment type="similarity">
    <text evidence="2">Belongs to the glutaredoxin family.</text>
</comment>
<dbReference type="Gene3D" id="3.40.30.10">
    <property type="entry name" value="Glutaredoxin"/>
    <property type="match status" value="1"/>
</dbReference>
<dbReference type="InterPro" id="IPR036249">
    <property type="entry name" value="Thioredoxin-like_sf"/>
</dbReference>
<evidence type="ECO:0000256" key="5">
    <source>
        <dbReference type="ARBA" id="ARBA00022723"/>
    </source>
</evidence>
<comment type="subcellular location">
    <subcellularLocation>
        <location evidence="1">Mitochondrion</location>
    </subcellularLocation>
</comment>
<evidence type="ECO:0000256" key="11">
    <source>
        <dbReference type="ARBA" id="ARBA00023157"/>
    </source>
</evidence>
<evidence type="ECO:0000313" key="18">
    <source>
        <dbReference type="EMBL" id="VDI48955.1"/>
    </source>
</evidence>
<keyword evidence="5" id="KW-0479">Metal-binding</keyword>
<evidence type="ECO:0000256" key="9">
    <source>
        <dbReference type="ARBA" id="ARBA00023014"/>
    </source>
</evidence>
<evidence type="ECO:0000256" key="10">
    <source>
        <dbReference type="ARBA" id="ARBA00023128"/>
    </source>
</evidence>
<keyword evidence="9" id="KW-0411">Iron-sulfur</keyword>
<keyword evidence="13" id="KW-0676">Redox-active center</keyword>
<keyword evidence="8" id="KW-0408">Iron</keyword>